<proteinExistence type="inferred from homology"/>
<dbReference type="Gene3D" id="3.40.50.720">
    <property type="entry name" value="NAD(P)-binding Rossmann-like Domain"/>
    <property type="match status" value="3"/>
</dbReference>
<evidence type="ECO:0000256" key="2">
    <source>
        <dbReference type="ARBA" id="ARBA00009321"/>
    </source>
</evidence>
<dbReference type="AlphaFoldDB" id="A0A7C2P6T2"/>
<accession>A0A7C2P6T2</accession>
<sequence length="383" mass="45385">MDSFNYIIVGAGLAGSTIAERIANILGKEVLLIEKRPHIGGNCYDYRNEKNILVHKYGPHLFHTDYKDVFEYLSNFTEWRPYKHRVLALINGKKVPLPFNFNSIETLFAPKIASNLITKLVKTYGEGKKVSVKELMNSQDKDLNFLGKFVFENVYKNYSKKQWGIDPLKLGDEVLSRVPISLGRDDRYFQDIFQVVPKDGYSKIFERMLFNKKIKLILNTDFKDIIKINIMEKKIYFDGKEFKGKLIFTARIDELFNFIFGELSYRTLDLKFKTLKMNYFQEVATVNYPNDYEFTRITEFKHIHPVDSEYTTILYEYPRECKASDIPFYPLFTQEEKEKYYKYLEIAEKFDNLFLVGRLAEFKYYDMDDVVKRALDTFEEKVR</sequence>
<dbReference type="InterPro" id="IPR015899">
    <property type="entry name" value="UDP-GalPyranose_mutase_C"/>
</dbReference>
<evidence type="ECO:0000313" key="7">
    <source>
        <dbReference type="EMBL" id="HEN27755.1"/>
    </source>
</evidence>
<protein>
    <submittedName>
        <fullName evidence="7">UDP-galactopyranose mutase</fullName>
        <ecNumber evidence="7">5.4.99.9</ecNumber>
    </submittedName>
</protein>
<dbReference type="GO" id="GO:0005829">
    <property type="term" value="C:cytosol"/>
    <property type="evidence" value="ECO:0007669"/>
    <property type="project" value="TreeGrafter"/>
</dbReference>
<dbReference type="Pfam" id="PF03275">
    <property type="entry name" value="GLF"/>
    <property type="match status" value="1"/>
</dbReference>
<dbReference type="InterPro" id="IPR004379">
    <property type="entry name" value="UDP-GALP_mutase"/>
</dbReference>
<dbReference type="SUPFAM" id="SSF51971">
    <property type="entry name" value="Nucleotide-binding domain"/>
    <property type="match status" value="1"/>
</dbReference>
<comment type="cofactor">
    <cofactor evidence="1">
        <name>FAD</name>
        <dbReference type="ChEBI" id="CHEBI:57692"/>
    </cofactor>
</comment>
<comment type="similarity">
    <text evidence="2">Belongs to the UDP-galactopyranose/dTDP-fucopyranose mutase family.</text>
</comment>
<evidence type="ECO:0000256" key="1">
    <source>
        <dbReference type="ARBA" id="ARBA00001974"/>
    </source>
</evidence>
<keyword evidence="3" id="KW-0285">Flavoprotein</keyword>
<name>A0A7C2P6T2_UNCW3</name>
<dbReference type="NCBIfam" id="TIGR00031">
    <property type="entry name" value="UDP-GALP_mutase"/>
    <property type="match status" value="1"/>
</dbReference>
<dbReference type="GO" id="GO:0050660">
    <property type="term" value="F:flavin adenine dinucleotide binding"/>
    <property type="evidence" value="ECO:0007669"/>
    <property type="project" value="TreeGrafter"/>
</dbReference>
<dbReference type="SUPFAM" id="SSF54373">
    <property type="entry name" value="FAD-linked reductases, C-terminal domain"/>
    <property type="match status" value="1"/>
</dbReference>
<evidence type="ECO:0000256" key="3">
    <source>
        <dbReference type="ARBA" id="ARBA00022630"/>
    </source>
</evidence>
<dbReference type="EMBL" id="DSOL01000107">
    <property type="protein sequence ID" value="HEN27755.1"/>
    <property type="molecule type" value="Genomic_DNA"/>
</dbReference>
<feature type="domain" description="UDP-galactopyranose mutase C-terminal" evidence="6">
    <location>
        <begin position="154"/>
        <end position="364"/>
    </location>
</feature>
<keyword evidence="5 7" id="KW-0413">Isomerase</keyword>
<evidence type="ECO:0000256" key="5">
    <source>
        <dbReference type="ARBA" id="ARBA00023235"/>
    </source>
</evidence>
<dbReference type="PANTHER" id="PTHR21197:SF0">
    <property type="entry name" value="UDP-GALACTOPYRANOSE MUTASE"/>
    <property type="match status" value="1"/>
</dbReference>
<organism evidence="7">
    <name type="scientific">candidate division WOR-3 bacterium</name>
    <dbReference type="NCBI Taxonomy" id="2052148"/>
    <lineage>
        <taxon>Bacteria</taxon>
        <taxon>Bacteria division WOR-3</taxon>
    </lineage>
</organism>
<reference evidence="7" key="1">
    <citation type="journal article" date="2020" name="mSystems">
        <title>Genome- and Community-Level Interaction Insights into Carbon Utilization and Element Cycling Functions of Hydrothermarchaeota in Hydrothermal Sediment.</title>
        <authorList>
            <person name="Zhou Z."/>
            <person name="Liu Y."/>
            <person name="Xu W."/>
            <person name="Pan J."/>
            <person name="Luo Z.H."/>
            <person name="Li M."/>
        </authorList>
    </citation>
    <scope>NUCLEOTIDE SEQUENCE [LARGE SCALE GENOMIC DNA]</scope>
    <source>
        <strain evidence="7">SpSt-34</strain>
    </source>
</reference>
<gene>
    <name evidence="7" type="primary">glf</name>
    <name evidence="7" type="ORF">ENQ77_03660</name>
</gene>
<dbReference type="Pfam" id="PF13450">
    <property type="entry name" value="NAD_binding_8"/>
    <property type="match status" value="1"/>
</dbReference>
<evidence type="ECO:0000259" key="6">
    <source>
        <dbReference type="Pfam" id="PF03275"/>
    </source>
</evidence>
<comment type="caution">
    <text evidence="7">The sequence shown here is derived from an EMBL/GenBank/DDBJ whole genome shotgun (WGS) entry which is preliminary data.</text>
</comment>
<dbReference type="EC" id="5.4.99.9" evidence="7"/>
<dbReference type="GO" id="GO:0008767">
    <property type="term" value="F:UDP-galactopyranose mutase activity"/>
    <property type="evidence" value="ECO:0007669"/>
    <property type="project" value="UniProtKB-EC"/>
</dbReference>
<keyword evidence="4" id="KW-0274">FAD</keyword>
<dbReference type="PANTHER" id="PTHR21197">
    <property type="entry name" value="UDP-GALACTOPYRANOSE MUTASE"/>
    <property type="match status" value="1"/>
</dbReference>
<evidence type="ECO:0000256" key="4">
    <source>
        <dbReference type="ARBA" id="ARBA00022827"/>
    </source>
</evidence>